<organism evidence="1">
    <name type="scientific">Lactobacillus helveticus CIRM-BIA 104</name>
    <dbReference type="NCBI Taxonomy" id="1226333"/>
    <lineage>
        <taxon>Bacteria</taxon>
        <taxon>Bacillati</taxon>
        <taxon>Bacillota</taxon>
        <taxon>Bacilli</taxon>
        <taxon>Lactobacillales</taxon>
        <taxon>Lactobacillaceae</taxon>
        <taxon>Lactobacillus</taxon>
    </lineage>
</organism>
<comment type="caution">
    <text evidence="1">The sequence shown here is derived from an EMBL/GenBank/DDBJ whole genome shotgun (WGS) entry which is preliminary data.</text>
</comment>
<dbReference type="HOGENOM" id="CLU_3397145_0_0_9"/>
<evidence type="ECO:0000313" key="1">
    <source>
        <dbReference type="EMBL" id="CDI61359.1"/>
    </source>
</evidence>
<dbReference type="EMBL" id="CBUL010000196">
    <property type="protein sequence ID" value="CDI61359.1"/>
    <property type="molecule type" value="Genomic_DNA"/>
</dbReference>
<protein>
    <submittedName>
        <fullName evidence="1">Uncharacterized protein</fullName>
    </submittedName>
</protein>
<dbReference type="Proteomes" id="UP000017247">
    <property type="component" value="Unassembled WGS sequence"/>
</dbReference>
<accession>U6FDH9</accession>
<reference evidence="1" key="1">
    <citation type="submission" date="2013-09" db="EMBL/GenBank/DDBJ databases">
        <title>Draft Genome Sequence of five Lactobacillus helveticus strains CIRM-BIA 101T, 103, 104, 951 and 953 isolated from milk product.</title>
        <authorList>
            <person name="Valence F."/>
            <person name="Chuat V."/>
            <person name="Ma L."/>
            <person name="Creno S."/>
            <person name="Falentin H."/>
            <person name="Lortal S."/>
            <person name="Bizet C."/>
            <person name="Clermont D."/>
            <person name="Loux V."/>
            <person name="Bouchier C."/>
            <person name="Cousin S."/>
        </authorList>
    </citation>
    <scope>NUCLEOTIDE SEQUENCE [LARGE SCALE GENOMIC DNA]</scope>
    <source>
        <strain evidence="1">CIRM-BIA 104</strain>
    </source>
</reference>
<proteinExistence type="predicted"/>
<sequence>MLTIHDFWLEFKRINDRHFLRHYDDGAQNVL</sequence>
<name>U6FDH9_LACHE</name>
<dbReference type="AlphaFoldDB" id="U6FDH9"/>
<gene>
    <name evidence="1" type="ORF">LHCIRMBIA104_01089</name>
</gene>